<dbReference type="GO" id="GO:0009295">
    <property type="term" value="C:nucleoid"/>
    <property type="evidence" value="ECO:0007669"/>
    <property type="project" value="TreeGrafter"/>
</dbReference>
<name>A0A6J4ITG5_9CHLR</name>
<evidence type="ECO:0000256" key="3">
    <source>
        <dbReference type="PIRNR" id="PIRNR002070"/>
    </source>
</evidence>
<dbReference type="PANTHER" id="PTHR10302:SF27">
    <property type="entry name" value="SINGLE-STRANDED DNA-BINDING PROTEIN"/>
    <property type="match status" value="1"/>
</dbReference>
<dbReference type="InterPro" id="IPR011344">
    <property type="entry name" value="ssDNA-bd"/>
</dbReference>
<comment type="subunit">
    <text evidence="2">Homotetramer.</text>
</comment>
<dbReference type="NCBIfam" id="TIGR00621">
    <property type="entry name" value="ssb"/>
    <property type="match status" value="1"/>
</dbReference>
<dbReference type="SUPFAM" id="SSF50249">
    <property type="entry name" value="Nucleic acid-binding proteins"/>
    <property type="match status" value="1"/>
</dbReference>
<gene>
    <name evidence="4" type="ORF">AVDCRST_MAG26-2349</name>
</gene>
<accession>A0A6J4ITG5</accession>
<dbReference type="GO" id="GO:0003697">
    <property type="term" value="F:single-stranded DNA binding"/>
    <property type="evidence" value="ECO:0007669"/>
    <property type="project" value="UniProtKB-UniRule"/>
</dbReference>
<dbReference type="Gene3D" id="2.40.50.140">
    <property type="entry name" value="Nucleic acid-binding proteins"/>
    <property type="match status" value="1"/>
</dbReference>
<organism evidence="4">
    <name type="scientific">uncultured Chloroflexia bacterium</name>
    <dbReference type="NCBI Taxonomy" id="1672391"/>
    <lineage>
        <taxon>Bacteria</taxon>
        <taxon>Bacillati</taxon>
        <taxon>Chloroflexota</taxon>
        <taxon>Chloroflexia</taxon>
        <taxon>environmental samples</taxon>
    </lineage>
</organism>
<dbReference type="HAMAP" id="MF_00984">
    <property type="entry name" value="SSB"/>
    <property type="match status" value="1"/>
</dbReference>
<proteinExistence type="inferred from homology"/>
<reference evidence="4" key="1">
    <citation type="submission" date="2020-02" db="EMBL/GenBank/DDBJ databases">
        <authorList>
            <person name="Meier V. D."/>
        </authorList>
    </citation>
    <scope>NUCLEOTIDE SEQUENCE</scope>
    <source>
        <strain evidence="4">AVDCRST_MAG26</strain>
    </source>
</reference>
<dbReference type="CDD" id="cd04496">
    <property type="entry name" value="SSB_OBF"/>
    <property type="match status" value="1"/>
</dbReference>
<dbReference type="EMBL" id="CADCTK010000538">
    <property type="protein sequence ID" value="CAA9261503.1"/>
    <property type="molecule type" value="Genomic_DNA"/>
</dbReference>
<keyword evidence="1 2" id="KW-0238">DNA-binding</keyword>
<dbReference type="GO" id="GO:0006260">
    <property type="term" value="P:DNA replication"/>
    <property type="evidence" value="ECO:0007669"/>
    <property type="project" value="InterPro"/>
</dbReference>
<dbReference type="InterPro" id="IPR000424">
    <property type="entry name" value="Primosome_PriB/ssb"/>
</dbReference>
<comment type="caution">
    <text evidence="2">Lacks conserved residue(s) required for the propagation of feature annotation.</text>
</comment>
<sequence length="104" mass="11369">MKDLNCVQLIGHLGADPSVMYTDVGTARTTFSVATSRHWTDAGGRAQTETEWSRCVSWGQLAEIGAEYLHQGSRVYVQGHLHTACWQDADTNAPCSSVEIVVET</sequence>
<dbReference type="InterPro" id="IPR012340">
    <property type="entry name" value="NA-bd_OB-fold"/>
</dbReference>
<evidence type="ECO:0000313" key="4">
    <source>
        <dbReference type="EMBL" id="CAA9261503.1"/>
    </source>
</evidence>
<dbReference type="PROSITE" id="PS50935">
    <property type="entry name" value="SSB"/>
    <property type="match status" value="1"/>
</dbReference>
<dbReference type="Pfam" id="PF00436">
    <property type="entry name" value="SSB"/>
    <property type="match status" value="1"/>
</dbReference>
<dbReference type="PANTHER" id="PTHR10302">
    <property type="entry name" value="SINGLE-STRANDED DNA-BINDING PROTEIN"/>
    <property type="match status" value="1"/>
</dbReference>
<evidence type="ECO:0000256" key="2">
    <source>
        <dbReference type="HAMAP-Rule" id="MF_00984"/>
    </source>
</evidence>
<protein>
    <recommendedName>
        <fullName evidence="2 3">Single-stranded DNA-binding protein</fullName>
        <shortName evidence="2">SSB</shortName>
    </recommendedName>
</protein>
<dbReference type="AlphaFoldDB" id="A0A6J4ITG5"/>
<dbReference type="PIRSF" id="PIRSF002070">
    <property type="entry name" value="SSB"/>
    <property type="match status" value="1"/>
</dbReference>
<evidence type="ECO:0000256" key="1">
    <source>
        <dbReference type="ARBA" id="ARBA00023125"/>
    </source>
</evidence>